<gene>
    <name evidence="2" type="ORF">KIPB_012864</name>
</gene>
<dbReference type="EMBL" id="BDIP01005854">
    <property type="protein sequence ID" value="GIQ90172.1"/>
    <property type="molecule type" value="Genomic_DNA"/>
</dbReference>
<keyword evidence="3" id="KW-1185">Reference proteome</keyword>
<comment type="caution">
    <text evidence="2">The sequence shown here is derived from an EMBL/GenBank/DDBJ whole genome shotgun (WGS) entry which is preliminary data.</text>
</comment>
<organism evidence="2 3">
    <name type="scientific">Kipferlia bialata</name>
    <dbReference type="NCBI Taxonomy" id="797122"/>
    <lineage>
        <taxon>Eukaryota</taxon>
        <taxon>Metamonada</taxon>
        <taxon>Carpediemonas-like organisms</taxon>
        <taxon>Kipferlia</taxon>
    </lineage>
</organism>
<dbReference type="AlphaFoldDB" id="A0A9K3D8H8"/>
<dbReference type="Proteomes" id="UP000265618">
    <property type="component" value="Unassembled WGS sequence"/>
</dbReference>
<name>A0A9K3D8H8_9EUKA</name>
<sequence length="134" mass="14729">MPGKGVARNRPRPRPRPRRVRQTARQRREAAAKAGQVVSANDPCMFPMLRVMTALVRLACFLTHGPRGRDGRGVPVSTIIQAALGTLRIFIDTIRHIGNNLTATPQRATAGRDVSDTYTVVWEVTAEIGGFIDE</sequence>
<evidence type="ECO:0000256" key="1">
    <source>
        <dbReference type="SAM" id="MobiDB-lite"/>
    </source>
</evidence>
<feature type="compositionally biased region" description="Basic residues" evidence="1">
    <location>
        <begin position="7"/>
        <end position="25"/>
    </location>
</feature>
<feature type="non-terminal residue" evidence="2">
    <location>
        <position position="134"/>
    </location>
</feature>
<feature type="region of interest" description="Disordered" evidence="1">
    <location>
        <begin position="1"/>
        <end position="34"/>
    </location>
</feature>
<evidence type="ECO:0000313" key="3">
    <source>
        <dbReference type="Proteomes" id="UP000265618"/>
    </source>
</evidence>
<proteinExistence type="predicted"/>
<evidence type="ECO:0000313" key="2">
    <source>
        <dbReference type="EMBL" id="GIQ90172.1"/>
    </source>
</evidence>
<protein>
    <submittedName>
        <fullName evidence="2">Uncharacterized protein</fullName>
    </submittedName>
</protein>
<accession>A0A9K3D8H8</accession>
<reference evidence="2 3" key="1">
    <citation type="journal article" date="2018" name="PLoS ONE">
        <title>The draft genome of Kipferlia bialata reveals reductive genome evolution in fornicate parasites.</title>
        <authorList>
            <person name="Tanifuji G."/>
            <person name="Takabayashi S."/>
            <person name="Kume K."/>
            <person name="Takagi M."/>
            <person name="Nakayama T."/>
            <person name="Kamikawa R."/>
            <person name="Inagaki Y."/>
            <person name="Hashimoto T."/>
        </authorList>
    </citation>
    <scope>NUCLEOTIDE SEQUENCE [LARGE SCALE GENOMIC DNA]</scope>
    <source>
        <strain evidence="2">NY0173</strain>
    </source>
</reference>